<evidence type="ECO:0000313" key="3">
    <source>
        <dbReference type="EMBL" id="NDL68273.1"/>
    </source>
</evidence>
<protein>
    <submittedName>
        <fullName evidence="3">PRD domain-containing protein</fullName>
    </submittedName>
</protein>
<keyword evidence="1" id="KW-0677">Repeat</keyword>
<dbReference type="Pfam" id="PF03123">
    <property type="entry name" value="CAT_RBD"/>
    <property type="match status" value="1"/>
</dbReference>
<dbReference type="GO" id="GO:0006355">
    <property type="term" value="P:regulation of DNA-templated transcription"/>
    <property type="evidence" value="ECO:0007669"/>
    <property type="project" value="InterPro"/>
</dbReference>
<dbReference type="Gene3D" id="2.30.24.10">
    <property type="entry name" value="CAT RNA-binding domain"/>
    <property type="match status" value="1"/>
</dbReference>
<dbReference type="InterPro" id="IPR011608">
    <property type="entry name" value="PRD"/>
</dbReference>
<dbReference type="EMBL" id="JAAEEH010000032">
    <property type="protein sequence ID" value="NDL68273.1"/>
    <property type="molecule type" value="Genomic_DNA"/>
</dbReference>
<proteinExistence type="predicted"/>
<dbReference type="PANTHER" id="PTHR30185">
    <property type="entry name" value="CRYPTIC BETA-GLUCOSIDE BGL OPERON ANTITERMINATOR"/>
    <property type="match status" value="1"/>
</dbReference>
<dbReference type="InterPro" id="IPR036634">
    <property type="entry name" value="PRD_sf"/>
</dbReference>
<dbReference type="PANTHER" id="PTHR30185:SF16">
    <property type="entry name" value="PROTEIN GLCT"/>
    <property type="match status" value="1"/>
</dbReference>
<evidence type="ECO:0000313" key="4">
    <source>
        <dbReference type="Proteomes" id="UP000461585"/>
    </source>
</evidence>
<dbReference type="Gene3D" id="1.10.1790.10">
    <property type="entry name" value="PRD domain"/>
    <property type="match status" value="2"/>
</dbReference>
<dbReference type="Proteomes" id="UP000461585">
    <property type="component" value="Unassembled WGS sequence"/>
</dbReference>
<dbReference type="GO" id="GO:0003723">
    <property type="term" value="F:RNA binding"/>
    <property type="evidence" value="ECO:0007669"/>
    <property type="project" value="InterPro"/>
</dbReference>
<gene>
    <name evidence="3" type="ORF">GXN74_11020</name>
</gene>
<dbReference type="PROSITE" id="PS51372">
    <property type="entry name" value="PRD_2"/>
    <property type="match status" value="2"/>
</dbReference>
<dbReference type="InterPro" id="IPR004341">
    <property type="entry name" value="CAT_RNA-bd_dom"/>
</dbReference>
<dbReference type="Pfam" id="PF00874">
    <property type="entry name" value="PRD"/>
    <property type="match status" value="2"/>
</dbReference>
<feature type="domain" description="PRD" evidence="2">
    <location>
        <begin position="72"/>
        <end position="176"/>
    </location>
</feature>
<dbReference type="AlphaFoldDB" id="A0A7X5HX75"/>
<dbReference type="SUPFAM" id="SSF63520">
    <property type="entry name" value="PTS-regulatory domain, PRD"/>
    <property type="match status" value="2"/>
</dbReference>
<dbReference type="SUPFAM" id="SSF50151">
    <property type="entry name" value="SacY-like RNA-binding domain"/>
    <property type="match status" value="1"/>
</dbReference>
<accession>A0A7X5HX75</accession>
<evidence type="ECO:0000256" key="1">
    <source>
        <dbReference type="ARBA" id="ARBA00022737"/>
    </source>
</evidence>
<dbReference type="InterPro" id="IPR050661">
    <property type="entry name" value="BglG_antiterminators"/>
</dbReference>
<dbReference type="RefSeq" id="WP_162370995.1">
    <property type="nucleotide sequence ID" value="NZ_JAAEEH010000032.1"/>
</dbReference>
<feature type="domain" description="PRD" evidence="2">
    <location>
        <begin position="177"/>
        <end position="282"/>
    </location>
</feature>
<dbReference type="SMART" id="SM01061">
    <property type="entry name" value="CAT_RBD"/>
    <property type="match status" value="1"/>
</dbReference>
<keyword evidence="4" id="KW-1185">Reference proteome</keyword>
<comment type="caution">
    <text evidence="3">The sequence shown here is derived from an EMBL/GenBank/DDBJ whole genome shotgun (WGS) entry which is preliminary data.</text>
</comment>
<evidence type="ECO:0000259" key="2">
    <source>
        <dbReference type="PROSITE" id="PS51372"/>
    </source>
</evidence>
<sequence length="282" mass="32342">MDYNYEILRVFNNNVILARNPDSHREAVLVGKGIGFGRRPGTMERFSPEVVEKSFLTYDGKWKGEYLELVEQMEEQVLALCAEIILEADRTLGPLNQRVHIVLTDHIGFALERIRSGMEIHNPFLDEIRILYPEEYEMGLKAQDMIRKNTGIRIVDDEVGFIALHLNAARQQKEVREAVGHTRLVKELVEVLEQELGCVLEKDLSYSRLVHHLRGAVERAAAGRQVKNPLLEALKRDLRESFGTAEKLKEKIKDTIGVEIPEDEVGYMAIHIERLKRNIGNH</sequence>
<reference evidence="3 4" key="1">
    <citation type="submission" date="2020-01" db="EMBL/GenBank/DDBJ databases">
        <title>Anaeroalcalibacter tamaniensis gen. nov., sp. nov., moderately halophilic strictly anaerobic fermenter bacterium from mud volcano of Taman peninsula.</title>
        <authorList>
            <person name="Frolova A."/>
            <person name="Merkel A.Y."/>
            <person name="Slobodkin A.I."/>
        </authorList>
    </citation>
    <scope>NUCLEOTIDE SEQUENCE [LARGE SCALE GENOMIC DNA]</scope>
    <source>
        <strain evidence="3 4">F-3ap</strain>
    </source>
</reference>
<dbReference type="InterPro" id="IPR036650">
    <property type="entry name" value="CAT_RNA-bd_dom_sf"/>
</dbReference>
<name>A0A7X5HX75_9FIRM</name>
<organism evidence="3 4">
    <name type="scientific">Anaerotalea alkaliphila</name>
    <dbReference type="NCBI Taxonomy" id="2662126"/>
    <lineage>
        <taxon>Bacteria</taxon>
        <taxon>Bacillati</taxon>
        <taxon>Bacillota</taxon>
        <taxon>Clostridia</taxon>
        <taxon>Eubacteriales</taxon>
        <taxon>Anaerotalea</taxon>
    </lineage>
</organism>